<organism evidence="1 2">
    <name type="scientific">Phaseolus angularis</name>
    <name type="common">Azuki bean</name>
    <name type="synonym">Vigna angularis</name>
    <dbReference type="NCBI Taxonomy" id="3914"/>
    <lineage>
        <taxon>Eukaryota</taxon>
        <taxon>Viridiplantae</taxon>
        <taxon>Streptophyta</taxon>
        <taxon>Embryophyta</taxon>
        <taxon>Tracheophyta</taxon>
        <taxon>Spermatophyta</taxon>
        <taxon>Magnoliopsida</taxon>
        <taxon>eudicotyledons</taxon>
        <taxon>Gunneridae</taxon>
        <taxon>Pentapetalae</taxon>
        <taxon>rosids</taxon>
        <taxon>fabids</taxon>
        <taxon>Fabales</taxon>
        <taxon>Fabaceae</taxon>
        <taxon>Papilionoideae</taxon>
        <taxon>50 kb inversion clade</taxon>
        <taxon>NPAAA clade</taxon>
        <taxon>indigoferoid/millettioid clade</taxon>
        <taxon>Phaseoleae</taxon>
        <taxon>Vigna</taxon>
    </lineage>
</organism>
<proteinExistence type="predicted"/>
<evidence type="ECO:0000313" key="1">
    <source>
        <dbReference type="EMBL" id="KOM43107.1"/>
    </source>
</evidence>
<protein>
    <submittedName>
        <fullName evidence="1">Uncharacterized protein</fullName>
    </submittedName>
</protein>
<reference evidence="2" key="1">
    <citation type="journal article" date="2015" name="Proc. Natl. Acad. Sci. U.S.A.">
        <title>Genome sequencing of adzuki bean (Vigna angularis) provides insight into high starch and low fat accumulation and domestication.</title>
        <authorList>
            <person name="Yang K."/>
            <person name="Tian Z."/>
            <person name="Chen C."/>
            <person name="Luo L."/>
            <person name="Zhao B."/>
            <person name="Wang Z."/>
            <person name="Yu L."/>
            <person name="Li Y."/>
            <person name="Sun Y."/>
            <person name="Li W."/>
            <person name="Chen Y."/>
            <person name="Li Y."/>
            <person name="Zhang Y."/>
            <person name="Ai D."/>
            <person name="Zhao J."/>
            <person name="Shang C."/>
            <person name="Ma Y."/>
            <person name="Wu B."/>
            <person name="Wang M."/>
            <person name="Gao L."/>
            <person name="Sun D."/>
            <person name="Zhang P."/>
            <person name="Guo F."/>
            <person name="Wang W."/>
            <person name="Li Y."/>
            <person name="Wang J."/>
            <person name="Varshney R.K."/>
            <person name="Wang J."/>
            <person name="Ling H.Q."/>
            <person name="Wan P."/>
        </authorList>
    </citation>
    <scope>NUCLEOTIDE SEQUENCE</scope>
    <source>
        <strain evidence="2">cv. Jingnong 6</strain>
    </source>
</reference>
<gene>
    <name evidence="1" type="ORF">LR48_Vigan05g071100</name>
</gene>
<dbReference type="Proteomes" id="UP000053144">
    <property type="component" value="Chromosome 5"/>
</dbReference>
<dbReference type="Gramene" id="KOM43107">
    <property type="protein sequence ID" value="KOM43107"/>
    <property type="gene ID" value="LR48_Vigan05g071100"/>
</dbReference>
<dbReference type="EMBL" id="CM003375">
    <property type="protein sequence ID" value="KOM43107.1"/>
    <property type="molecule type" value="Genomic_DNA"/>
</dbReference>
<sequence length="452" mass="52719">MKGDCYPNLVEVFYTNLRVVNGVIHSRVKGVNITIDDNVWSHIAGLKAEGLDSHIRDSESTKWLTKRAIYINCLRYPRRYTMDKQYLHDGLNKEEQLIAYVLTWLLLPGRFVEDIMSTKDVFLLNVIKTRILTNWVAVLKDRMIAAGHKYAHKLPYGVFISQVLILQGVDVSQEVRLLCNKSQEIGILSLFSIRLERTVNGWFFRDELTVGSTPTPAADHIAFIPQTDFEQYVVDQFRKKSERDERVEDTLFRWEKKGNKNGLALKLKILMMSQLMKIEWNLLPRQPMTFYGRAEKKKDLKVWLFFVRGQRTSSSSPMTPFEVKRIAAQQRQKLNDTPHVLSRGGYALLEKKMRKRRTEELGLESPDLAPPPARHELWKAARTKSNGQFTSQFAKEISRELIQLGLGARKLWNLFLKDWKKVEGEGGSELLENYFLLRKHFYNPHHKHLLEY</sequence>
<dbReference type="AlphaFoldDB" id="A0A0L9UKL7"/>
<evidence type="ECO:0000313" key="2">
    <source>
        <dbReference type="Proteomes" id="UP000053144"/>
    </source>
</evidence>
<name>A0A0L9UKL7_PHAAN</name>
<accession>A0A0L9UKL7</accession>